<dbReference type="Gene3D" id="3.50.7.10">
    <property type="entry name" value="GroEL"/>
    <property type="match status" value="1"/>
</dbReference>
<evidence type="ECO:0000256" key="3">
    <source>
        <dbReference type="ARBA" id="ARBA00016981"/>
    </source>
</evidence>
<dbReference type="InterPro" id="IPR002423">
    <property type="entry name" value="Cpn60/GroEL/TCP-1"/>
</dbReference>
<sequence>MAMHVPKAPGFSQMLKEGARHFHGLEEAVFRNIEACKQLTRTVRSAYGPRGMNKMIINHLEKLFVTSDAATIIKELEVQHPAAKMMVLASQMQEQEVGDGTNFVIILAGALLECAEELIRMGLTPVEVAEGYEMAGKKILDLLPTLTCGEIKDYKNVDEVTRGIRAAVMSKQYGNEDFLAQLIAKACISLFISSSQFNILDFLSQGAGVYKSEVVQGMVFKRQIESNITKATSAKVAVYTCPIDSVQTETKGTVLINTAEELMNFSRGEESLLEKQIKAIADVGVTVVVAGGKIGDMALHYLNKYGLMGVRLMSKFDVRRLCRTVGATALPKMTAPTPEEVGFCDLVYVDEIGETPVVVFKQESKESRISTIVVRGSTDNLMDDIERAIDDGVNTFKAITRDGRLLPGAGAIEIELAKEIASYGETLPGIEQYPTKKLAEVLEALPKALADNAGVESTELISKLHAAHHEGKKNVGLDIESDNNSVKDAVAAGITDLYLTKFWGIKYALNAACTILRVDEIIMAKPAGGPKPKSGGGDMDED</sequence>
<dbReference type="InterPro" id="IPR012721">
    <property type="entry name" value="Chap_CCT_theta"/>
</dbReference>
<dbReference type="PRINTS" id="PR00304">
    <property type="entry name" value="TCOMPLEXTCP1"/>
</dbReference>
<keyword evidence="7 9" id="KW-0143">Chaperone</keyword>
<dbReference type="SUPFAM" id="SSF52029">
    <property type="entry name" value="GroEL apical domain-like"/>
    <property type="match status" value="1"/>
</dbReference>
<protein>
    <recommendedName>
        <fullName evidence="3">T-complex protein 1 subunit theta</fullName>
    </recommendedName>
    <alternativeName>
        <fullName evidence="8">CCT-theta</fullName>
    </alternativeName>
</protein>
<keyword evidence="6 9" id="KW-0067">ATP-binding</keyword>
<gene>
    <name evidence="11" type="primary">LOC106478339</name>
</gene>
<evidence type="ECO:0000256" key="5">
    <source>
        <dbReference type="ARBA" id="ARBA00022741"/>
    </source>
</evidence>
<dbReference type="GeneID" id="106478339"/>
<dbReference type="Gene3D" id="1.10.560.10">
    <property type="entry name" value="GroEL-like equatorial domain"/>
    <property type="match status" value="1"/>
</dbReference>
<evidence type="ECO:0000256" key="1">
    <source>
        <dbReference type="ARBA" id="ARBA00004496"/>
    </source>
</evidence>
<keyword evidence="4" id="KW-0963">Cytoplasm</keyword>
<evidence type="ECO:0000256" key="8">
    <source>
        <dbReference type="ARBA" id="ARBA00029602"/>
    </source>
</evidence>
<dbReference type="PROSITE" id="PS00750">
    <property type="entry name" value="TCP1_1"/>
    <property type="match status" value="1"/>
</dbReference>
<comment type="subcellular location">
    <subcellularLocation>
        <location evidence="1">Cytoplasm</location>
    </subcellularLocation>
</comment>
<accession>A0ABM1C538</accession>
<evidence type="ECO:0000256" key="7">
    <source>
        <dbReference type="ARBA" id="ARBA00023186"/>
    </source>
</evidence>
<keyword evidence="10" id="KW-1185">Reference proteome</keyword>
<dbReference type="Proteomes" id="UP000694941">
    <property type="component" value="Unplaced"/>
</dbReference>
<evidence type="ECO:0000313" key="10">
    <source>
        <dbReference type="Proteomes" id="UP000694941"/>
    </source>
</evidence>
<evidence type="ECO:0000256" key="2">
    <source>
        <dbReference type="ARBA" id="ARBA00008020"/>
    </source>
</evidence>
<dbReference type="Pfam" id="PF00118">
    <property type="entry name" value="Cpn60_TCP1"/>
    <property type="match status" value="1"/>
</dbReference>
<name>A0ABM1C538_LIMPO</name>
<dbReference type="PROSITE" id="PS00995">
    <property type="entry name" value="TCP1_3"/>
    <property type="match status" value="1"/>
</dbReference>
<reference evidence="11" key="1">
    <citation type="submission" date="2025-08" db="UniProtKB">
        <authorList>
            <consortium name="RefSeq"/>
        </authorList>
    </citation>
    <scope>IDENTIFICATION</scope>
    <source>
        <tissue evidence="11">Muscle</tissue>
    </source>
</reference>
<dbReference type="InterPro" id="IPR027409">
    <property type="entry name" value="GroEL-like_apical_dom_sf"/>
</dbReference>
<proteinExistence type="inferred from homology"/>
<dbReference type="InterPro" id="IPR027413">
    <property type="entry name" value="GROEL-like_equatorial_sf"/>
</dbReference>
<dbReference type="CDD" id="cd03341">
    <property type="entry name" value="TCP1_theta"/>
    <property type="match status" value="1"/>
</dbReference>
<dbReference type="SUPFAM" id="SSF54849">
    <property type="entry name" value="GroEL-intermediate domain like"/>
    <property type="match status" value="1"/>
</dbReference>
<dbReference type="NCBIfam" id="TIGR02346">
    <property type="entry name" value="chap_CCT_theta"/>
    <property type="match status" value="1"/>
</dbReference>
<keyword evidence="5 9" id="KW-0547">Nucleotide-binding</keyword>
<dbReference type="SUPFAM" id="SSF48592">
    <property type="entry name" value="GroEL equatorial domain-like"/>
    <property type="match status" value="1"/>
</dbReference>
<evidence type="ECO:0000256" key="9">
    <source>
        <dbReference type="RuleBase" id="RU004187"/>
    </source>
</evidence>
<dbReference type="InterPro" id="IPR017998">
    <property type="entry name" value="Chaperone_TCP-1"/>
</dbReference>
<dbReference type="RefSeq" id="XP_013794331.1">
    <property type="nucleotide sequence ID" value="XM_013938877.2"/>
</dbReference>
<dbReference type="Gene3D" id="3.30.260.10">
    <property type="entry name" value="TCP-1-like chaperonin intermediate domain"/>
    <property type="match status" value="1"/>
</dbReference>
<dbReference type="InterPro" id="IPR027410">
    <property type="entry name" value="TCP-1-like_intermed_sf"/>
</dbReference>
<organism evidence="10 11">
    <name type="scientific">Limulus polyphemus</name>
    <name type="common">Atlantic horseshoe crab</name>
    <dbReference type="NCBI Taxonomy" id="6850"/>
    <lineage>
        <taxon>Eukaryota</taxon>
        <taxon>Metazoa</taxon>
        <taxon>Ecdysozoa</taxon>
        <taxon>Arthropoda</taxon>
        <taxon>Chelicerata</taxon>
        <taxon>Merostomata</taxon>
        <taxon>Xiphosura</taxon>
        <taxon>Limulidae</taxon>
        <taxon>Limulus</taxon>
    </lineage>
</organism>
<evidence type="ECO:0000256" key="6">
    <source>
        <dbReference type="ARBA" id="ARBA00022840"/>
    </source>
</evidence>
<dbReference type="InterPro" id="IPR002194">
    <property type="entry name" value="Chaperonin_TCP-1_CS"/>
</dbReference>
<dbReference type="PANTHER" id="PTHR11353">
    <property type="entry name" value="CHAPERONIN"/>
    <property type="match status" value="1"/>
</dbReference>
<evidence type="ECO:0000256" key="4">
    <source>
        <dbReference type="ARBA" id="ARBA00022490"/>
    </source>
</evidence>
<evidence type="ECO:0000313" key="11">
    <source>
        <dbReference type="RefSeq" id="XP_013794331.1"/>
    </source>
</evidence>
<comment type="similarity">
    <text evidence="2 9">Belongs to the TCP-1 chaperonin family.</text>
</comment>